<dbReference type="Proteomes" id="UP000828390">
    <property type="component" value="Unassembled WGS sequence"/>
</dbReference>
<organism evidence="1 2">
    <name type="scientific">Dreissena polymorpha</name>
    <name type="common">Zebra mussel</name>
    <name type="synonym">Mytilus polymorpha</name>
    <dbReference type="NCBI Taxonomy" id="45954"/>
    <lineage>
        <taxon>Eukaryota</taxon>
        <taxon>Metazoa</taxon>
        <taxon>Spiralia</taxon>
        <taxon>Lophotrochozoa</taxon>
        <taxon>Mollusca</taxon>
        <taxon>Bivalvia</taxon>
        <taxon>Autobranchia</taxon>
        <taxon>Heteroconchia</taxon>
        <taxon>Euheterodonta</taxon>
        <taxon>Imparidentia</taxon>
        <taxon>Neoheterodontei</taxon>
        <taxon>Myida</taxon>
        <taxon>Dreissenoidea</taxon>
        <taxon>Dreissenidae</taxon>
        <taxon>Dreissena</taxon>
    </lineage>
</organism>
<dbReference type="AlphaFoldDB" id="A0A9D4REN1"/>
<proteinExistence type="predicted"/>
<evidence type="ECO:0000313" key="2">
    <source>
        <dbReference type="Proteomes" id="UP000828390"/>
    </source>
</evidence>
<evidence type="ECO:0000313" key="1">
    <source>
        <dbReference type="EMBL" id="KAH3865726.1"/>
    </source>
</evidence>
<reference evidence="1" key="2">
    <citation type="submission" date="2020-11" db="EMBL/GenBank/DDBJ databases">
        <authorList>
            <person name="McCartney M.A."/>
            <person name="Auch B."/>
            <person name="Kono T."/>
            <person name="Mallez S."/>
            <person name="Becker A."/>
            <person name="Gohl D.M."/>
            <person name="Silverstein K.A.T."/>
            <person name="Koren S."/>
            <person name="Bechman K.B."/>
            <person name="Herman A."/>
            <person name="Abrahante J.E."/>
            <person name="Garbe J."/>
        </authorList>
    </citation>
    <scope>NUCLEOTIDE SEQUENCE</scope>
    <source>
        <strain evidence="1">Duluth1</strain>
        <tissue evidence="1">Whole animal</tissue>
    </source>
</reference>
<name>A0A9D4REN1_DREPO</name>
<protein>
    <submittedName>
        <fullName evidence="1">Uncharacterized protein</fullName>
    </submittedName>
</protein>
<comment type="caution">
    <text evidence="1">The sequence shown here is derived from an EMBL/GenBank/DDBJ whole genome shotgun (WGS) entry which is preliminary data.</text>
</comment>
<sequence>MAMTISVDPDETPHDTAYNSFKEWGRAGFVYIEVRGSIYLPGVQAGFMLDEGRDINRDVVSLDDTGVPIERLDEMVP</sequence>
<accession>A0A9D4REN1</accession>
<dbReference type="EMBL" id="JAIWYP010000002">
    <property type="protein sequence ID" value="KAH3865726.1"/>
    <property type="molecule type" value="Genomic_DNA"/>
</dbReference>
<reference evidence="1" key="1">
    <citation type="journal article" date="2019" name="bioRxiv">
        <title>The Genome of the Zebra Mussel, Dreissena polymorpha: A Resource for Invasive Species Research.</title>
        <authorList>
            <person name="McCartney M.A."/>
            <person name="Auch B."/>
            <person name="Kono T."/>
            <person name="Mallez S."/>
            <person name="Zhang Y."/>
            <person name="Obille A."/>
            <person name="Becker A."/>
            <person name="Abrahante J.E."/>
            <person name="Garbe J."/>
            <person name="Badalamenti J.P."/>
            <person name="Herman A."/>
            <person name="Mangelson H."/>
            <person name="Liachko I."/>
            <person name="Sullivan S."/>
            <person name="Sone E.D."/>
            <person name="Koren S."/>
            <person name="Silverstein K.A.T."/>
            <person name="Beckman K.B."/>
            <person name="Gohl D.M."/>
        </authorList>
    </citation>
    <scope>NUCLEOTIDE SEQUENCE</scope>
    <source>
        <strain evidence="1">Duluth1</strain>
        <tissue evidence="1">Whole animal</tissue>
    </source>
</reference>
<gene>
    <name evidence="1" type="ORF">DPMN_028769</name>
</gene>
<keyword evidence="2" id="KW-1185">Reference proteome</keyword>